<evidence type="ECO:0000256" key="7">
    <source>
        <dbReference type="ARBA" id="ARBA00023268"/>
    </source>
</evidence>
<evidence type="ECO:0000256" key="4">
    <source>
        <dbReference type="ARBA" id="ARBA00022679"/>
    </source>
</evidence>
<evidence type="ECO:0000256" key="8">
    <source>
        <dbReference type="HAMAP-Rule" id="MF_00139"/>
    </source>
</evidence>
<dbReference type="Pfam" id="PF02142">
    <property type="entry name" value="MGS"/>
    <property type="match status" value="1"/>
</dbReference>
<evidence type="ECO:0000256" key="6">
    <source>
        <dbReference type="ARBA" id="ARBA00022801"/>
    </source>
</evidence>
<comment type="pathway">
    <text evidence="2 8">Purine metabolism; IMP biosynthesis via de novo pathway; 5-formamido-1-(5-phospho-D-ribosyl)imidazole-4-carboxamide from 5-amino-1-(5-phospho-D-ribosyl)imidazole-4-carboxamide (10-formyl THF route): step 1/1.</text>
</comment>
<dbReference type="InterPro" id="IPR024051">
    <property type="entry name" value="AICAR_Tfase_dup_dom_sf"/>
</dbReference>
<dbReference type="Pfam" id="PF01808">
    <property type="entry name" value="AICARFT_IMPCHas"/>
    <property type="match status" value="1"/>
</dbReference>
<dbReference type="SUPFAM" id="SSF52335">
    <property type="entry name" value="Methylglyoxal synthase-like"/>
    <property type="match status" value="1"/>
</dbReference>
<dbReference type="HAMAP" id="MF_00139">
    <property type="entry name" value="PurH"/>
    <property type="match status" value="1"/>
</dbReference>
<dbReference type="GO" id="GO:0003937">
    <property type="term" value="F:IMP cyclohydrolase activity"/>
    <property type="evidence" value="ECO:0007669"/>
    <property type="project" value="UniProtKB-UniRule"/>
</dbReference>
<feature type="domain" description="MGS-like" evidence="9">
    <location>
        <begin position="7"/>
        <end position="153"/>
    </location>
</feature>
<comment type="catalytic activity">
    <reaction evidence="8">
        <text>IMP + H2O = 5-formamido-1-(5-phospho-D-ribosyl)imidazole-4-carboxamide</text>
        <dbReference type="Rhea" id="RHEA:18445"/>
        <dbReference type="ChEBI" id="CHEBI:15377"/>
        <dbReference type="ChEBI" id="CHEBI:58053"/>
        <dbReference type="ChEBI" id="CHEBI:58467"/>
        <dbReference type="EC" id="3.5.4.10"/>
    </reaction>
</comment>
<dbReference type="RefSeq" id="WP_074699303.1">
    <property type="nucleotide sequence ID" value="NZ_CP018863.1"/>
</dbReference>
<dbReference type="GO" id="GO:0005829">
    <property type="term" value="C:cytosol"/>
    <property type="evidence" value="ECO:0007669"/>
    <property type="project" value="TreeGrafter"/>
</dbReference>
<sequence>MSLKQLDRVPIRRALISVYDKTGLEELAQGLHQAGVRIVSTGSTAKKISAAGIPVTEVSEVTGFQECLDGRVKTLHPLVHAGILADRRREDHIQQLKELGVEAFDLVVVNLYPFVDTVKSGAGQDEVVEQIDIGGPSMVRAAAKNHPSVAVVVDPTKYADVVTAAAEGGFDLTARRRLAAAAFAHTAAYDNAVASWTAAQFGDDTDESNQWPPYAGLALERSEVLRYGENPHQGAALYVEKGATPGIAQADQLHGKPMSYNNFVDADAALRAAFDHAEPAVAIIKHANPCGVAVATPGAADPIADAHAKAHACDPVSAFGGVIAANRTVTAGMANTVKDIFTEVVIAPDFEPEAVEILSRKKNIRLLTLPDGYRRDPAEIRQVSGGVLVQVSDTLEADGDSPANWTLAAGEAADEKTLADLAFAWKSIRAAKSNAILLANDGAAVGIGMGQVNRLDSCKLAVERANTLGVAVDGGADAAGGAANVEGAGAPERARGAVAASDAFFPFADGLQILIDAGVRAVVQPGGSVRDEEVVAAANAAGITMYFTGARHFFH</sequence>
<evidence type="ECO:0000313" key="10">
    <source>
        <dbReference type="EMBL" id="SDQ35116.1"/>
    </source>
</evidence>
<dbReference type="GO" id="GO:0004643">
    <property type="term" value="F:phosphoribosylaminoimidazolecarboxamide formyltransferase activity"/>
    <property type="evidence" value="ECO:0007669"/>
    <property type="project" value="UniProtKB-UniRule"/>
</dbReference>
<dbReference type="Gene3D" id="3.40.140.20">
    <property type="match status" value="2"/>
</dbReference>
<dbReference type="EC" id="3.5.4.10" evidence="8"/>
<dbReference type="NCBIfam" id="TIGR00355">
    <property type="entry name" value="purH"/>
    <property type="match status" value="1"/>
</dbReference>
<evidence type="ECO:0000256" key="2">
    <source>
        <dbReference type="ARBA" id="ARBA00004954"/>
    </source>
</evidence>
<comment type="domain">
    <text evidence="8">The IMP cyclohydrolase activity resides in the N-terminal region.</text>
</comment>
<dbReference type="InterPro" id="IPR011607">
    <property type="entry name" value="MGS-like_dom"/>
</dbReference>
<dbReference type="PIRSF" id="PIRSF000414">
    <property type="entry name" value="AICARFT_IMPCHas"/>
    <property type="match status" value="1"/>
</dbReference>
<keyword evidence="6 8" id="KW-0378">Hydrolase</keyword>
<dbReference type="AlphaFoldDB" id="A0A1H1A703"/>
<dbReference type="PANTHER" id="PTHR11692">
    <property type="entry name" value="BIFUNCTIONAL PURINE BIOSYNTHESIS PROTEIN PURH"/>
    <property type="match status" value="1"/>
</dbReference>
<dbReference type="Proteomes" id="UP000181917">
    <property type="component" value="Unassembled WGS sequence"/>
</dbReference>
<dbReference type="CDD" id="cd01421">
    <property type="entry name" value="IMPCH"/>
    <property type="match status" value="1"/>
</dbReference>
<comment type="pathway">
    <text evidence="1 8">Purine metabolism; IMP biosynthesis via de novo pathway; IMP from 5-formamido-1-(5-phospho-D-ribosyl)imidazole-4-carboxamide: step 1/1.</text>
</comment>
<dbReference type="GO" id="GO:0006189">
    <property type="term" value="P:'de novo' IMP biosynthetic process"/>
    <property type="evidence" value="ECO:0007669"/>
    <property type="project" value="UniProtKB-UniRule"/>
</dbReference>
<dbReference type="SMART" id="SM00798">
    <property type="entry name" value="AICARFT_IMPCHas"/>
    <property type="match status" value="1"/>
</dbReference>
<dbReference type="InterPro" id="IPR036914">
    <property type="entry name" value="MGS-like_dom_sf"/>
</dbReference>
<evidence type="ECO:0000256" key="3">
    <source>
        <dbReference type="ARBA" id="ARBA00007667"/>
    </source>
</evidence>
<dbReference type="SUPFAM" id="SSF53927">
    <property type="entry name" value="Cytidine deaminase-like"/>
    <property type="match status" value="1"/>
</dbReference>
<dbReference type="Gene3D" id="3.40.50.1380">
    <property type="entry name" value="Methylglyoxal synthase-like domain"/>
    <property type="match status" value="1"/>
</dbReference>
<dbReference type="OrthoDB" id="9802065at2"/>
<keyword evidence="7 8" id="KW-0511">Multifunctional enzyme</keyword>
<evidence type="ECO:0000256" key="5">
    <source>
        <dbReference type="ARBA" id="ARBA00022755"/>
    </source>
</evidence>
<dbReference type="NCBIfam" id="NF002049">
    <property type="entry name" value="PRK00881.1"/>
    <property type="match status" value="1"/>
</dbReference>
<reference evidence="10 11" key="1">
    <citation type="submission" date="2016-10" db="EMBL/GenBank/DDBJ databases">
        <authorList>
            <person name="de Groot N.N."/>
        </authorList>
    </citation>
    <scope>NUCLEOTIDE SEQUENCE [LARGE SCALE GENOMIC DNA]</scope>
    <source>
        <strain evidence="10 11">DSM 20117</strain>
    </source>
</reference>
<dbReference type="FunFam" id="3.40.50.1380:FF:000001">
    <property type="entry name" value="Bifunctional purine biosynthesis protein PurH"/>
    <property type="match status" value="1"/>
</dbReference>
<gene>
    <name evidence="8" type="primary">purH</name>
    <name evidence="10" type="ORF">SAMN04489742_0771</name>
</gene>
<dbReference type="EMBL" id="FNKH01000002">
    <property type="protein sequence ID" value="SDQ35116.1"/>
    <property type="molecule type" value="Genomic_DNA"/>
</dbReference>
<evidence type="ECO:0000259" key="9">
    <source>
        <dbReference type="PROSITE" id="PS51855"/>
    </source>
</evidence>
<dbReference type="EC" id="2.1.2.3" evidence="8"/>
<dbReference type="SMART" id="SM00851">
    <property type="entry name" value="MGS"/>
    <property type="match status" value="1"/>
</dbReference>
<evidence type="ECO:0000256" key="1">
    <source>
        <dbReference type="ARBA" id="ARBA00004844"/>
    </source>
</evidence>
<comment type="catalytic activity">
    <reaction evidence="8">
        <text>(6R)-10-formyltetrahydrofolate + 5-amino-1-(5-phospho-beta-D-ribosyl)imidazole-4-carboxamide = 5-formamido-1-(5-phospho-D-ribosyl)imidazole-4-carboxamide + (6S)-5,6,7,8-tetrahydrofolate</text>
        <dbReference type="Rhea" id="RHEA:22192"/>
        <dbReference type="ChEBI" id="CHEBI:57453"/>
        <dbReference type="ChEBI" id="CHEBI:58467"/>
        <dbReference type="ChEBI" id="CHEBI:58475"/>
        <dbReference type="ChEBI" id="CHEBI:195366"/>
        <dbReference type="EC" id="2.1.2.3"/>
    </reaction>
</comment>
<accession>A0A1H1A703</accession>
<dbReference type="UniPathway" id="UPA00074">
    <property type="reaction ID" value="UER00133"/>
</dbReference>
<evidence type="ECO:0000313" key="11">
    <source>
        <dbReference type="Proteomes" id="UP000181917"/>
    </source>
</evidence>
<dbReference type="PROSITE" id="PS51855">
    <property type="entry name" value="MGS"/>
    <property type="match status" value="1"/>
</dbReference>
<dbReference type="KEGG" id="acry:AC20117_13465"/>
<dbReference type="PANTHER" id="PTHR11692:SF0">
    <property type="entry name" value="BIFUNCTIONAL PURINE BIOSYNTHESIS PROTEIN ATIC"/>
    <property type="match status" value="1"/>
</dbReference>
<dbReference type="STRING" id="37928.SAMN04489742_0771"/>
<comment type="similarity">
    <text evidence="3 8">Belongs to the PurH family.</text>
</comment>
<keyword evidence="5 8" id="KW-0658">Purine biosynthesis</keyword>
<name>A0A1H1A703_9MICC</name>
<proteinExistence type="inferred from homology"/>
<keyword evidence="4 8" id="KW-0808">Transferase</keyword>
<dbReference type="InterPro" id="IPR002695">
    <property type="entry name" value="PurH-like"/>
</dbReference>
<dbReference type="InterPro" id="IPR016193">
    <property type="entry name" value="Cytidine_deaminase-like"/>
</dbReference>
<keyword evidence="11" id="KW-1185">Reference proteome</keyword>
<protein>
    <recommendedName>
        <fullName evidence="8">Bifunctional purine biosynthesis protein PurH</fullName>
    </recommendedName>
    <domain>
        <recommendedName>
            <fullName evidence="8">Phosphoribosylaminoimidazolecarboxamide formyltransferase</fullName>
            <ecNumber evidence="8">2.1.2.3</ecNumber>
        </recommendedName>
        <alternativeName>
            <fullName evidence="8">AICAR transformylase</fullName>
        </alternativeName>
    </domain>
    <domain>
        <recommendedName>
            <fullName evidence="8">IMP cyclohydrolase</fullName>
            <ecNumber evidence="8">3.5.4.10</ecNumber>
        </recommendedName>
        <alternativeName>
            <fullName evidence="8">ATIC</fullName>
        </alternativeName>
        <alternativeName>
            <fullName evidence="8">IMP synthase</fullName>
        </alternativeName>
        <alternativeName>
            <fullName evidence="8">Inosinicase</fullName>
        </alternativeName>
    </domain>
</protein>
<organism evidence="10 11">
    <name type="scientific">Crystallibacter crystallopoietes</name>
    <dbReference type="NCBI Taxonomy" id="37928"/>
    <lineage>
        <taxon>Bacteria</taxon>
        <taxon>Bacillati</taxon>
        <taxon>Actinomycetota</taxon>
        <taxon>Actinomycetes</taxon>
        <taxon>Micrococcales</taxon>
        <taxon>Micrococcaceae</taxon>
        <taxon>Crystallibacter</taxon>
    </lineage>
</organism>